<dbReference type="Gene3D" id="3.40.50.300">
    <property type="entry name" value="P-loop containing nucleotide triphosphate hydrolases"/>
    <property type="match status" value="1"/>
</dbReference>
<dbReference type="CDD" id="cd03257">
    <property type="entry name" value="ABC_NikE_OppD_transporters"/>
    <property type="match status" value="1"/>
</dbReference>
<dbReference type="GO" id="GO:0016887">
    <property type="term" value="F:ATP hydrolysis activity"/>
    <property type="evidence" value="ECO:0007669"/>
    <property type="project" value="InterPro"/>
</dbReference>
<evidence type="ECO:0000259" key="5">
    <source>
        <dbReference type="PROSITE" id="PS50893"/>
    </source>
</evidence>
<dbReference type="Pfam" id="PF08352">
    <property type="entry name" value="oligo_HPY"/>
    <property type="match status" value="1"/>
</dbReference>
<keyword evidence="3" id="KW-0547">Nucleotide-binding</keyword>
<dbReference type="PROSITE" id="PS00211">
    <property type="entry name" value="ABC_TRANSPORTER_1"/>
    <property type="match status" value="1"/>
</dbReference>
<dbReference type="SUPFAM" id="SSF52540">
    <property type="entry name" value="P-loop containing nucleoside triphosphate hydrolases"/>
    <property type="match status" value="1"/>
</dbReference>
<evidence type="ECO:0000256" key="2">
    <source>
        <dbReference type="ARBA" id="ARBA00022448"/>
    </source>
</evidence>
<proteinExistence type="inferred from homology"/>
<feature type="domain" description="ABC transporter" evidence="5">
    <location>
        <begin position="8"/>
        <end position="250"/>
    </location>
</feature>
<reference evidence="6" key="1">
    <citation type="submission" date="2020-05" db="EMBL/GenBank/DDBJ databases">
        <authorList>
            <person name="Chiriac C."/>
            <person name="Salcher M."/>
            <person name="Ghai R."/>
            <person name="Kavagutti S V."/>
        </authorList>
    </citation>
    <scope>NUCLEOTIDE SEQUENCE</scope>
</reference>
<dbReference type="GO" id="GO:0005524">
    <property type="term" value="F:ATP binding"/>
    <property type="evidence" value="ECO:0007669"/>
    <property type="project" value="UniProtKB-KW"/>
</dbReference>
<dbReference type="SMART" id="SM00382">
    <property type="entry name" value="AAA"/>
    <property type="match status" value="1"/>
</dbReference>
<organism evidence="6">
    <name type="scientific">freshwater metagenome</name>
    <dbReference type="NCBI Taxonomy" id="449393"/>
    <lineage>
        <taxon>unclassified sequences</taxon>
        <taxon>metagenomes</taxon>
        <taxon>ecological metagenomes</taxon>
    </lineage>
</organism>
<dbReference type="InterPro" id="IPR013563">
    <property type="entry name" value="Oligopep_ABC_C"/>
</dbReference>
<dbReference type="GO" id="GO:0055085">
    <property type="term" value="P:transmembrane transport"/>
    <property type="evidence" value="ECO:0007669"/>
    <property type="project" value="UniProtKB-ARBA"/>
</dbReference>
<name>A0A6J6KU87_9ZZZZ</name>
<comment type="similarity">
    <text evidence="1">Belongs to the ABC transporter superfamily.</text>
</comment>
<keyword evidence="2" id="KW-0813">Transport</keyword>
<evidence type="ECO:0000256" key="4">
    <source>
        <dbReference type="ARBA" id="ARBA00022840"/>
    </source>
</evidence>
<dbReference type="InterPro" id="IPR050319">
    <property type="entry name" value="ABC_transp_ATP-bind"/>
</dbReference>
<keyword evidence="4" id="KW-0067">ATP-binding</keyword>
<dbReference type="EMBL" id="CAEZWP010000007">
    <property type="protein sequence ID" value="CAB4653082.1"/>
    <property type="molecule type" value="Genomic_DNA"/>
</dbReference>
<dbReference type="InterPro" id="IPR003439">
    <property type="entry name" value="ABC_transporter-like_ATP-bd"/>
</dbReference>
<evidence type="ECO:0000313" key="6">
    <source>
        <dbReference type="EMBL" id="CAB4653082.1"/>
    </source>
</evidence>
<evidence type="ECO:0000256" key="1">
    <source>
        <dbReference type="ARBA" id="ARBA00005417"/>
    </source>
</evidence>
<dbReference type="InterPro" id="IPR017871">
    <property type="entry name" value="ABC_transporter-like_CS"/>
</dbReference>
<sequence>MSRPIFEARDLSVTFNVGRGRNRSQVQALKNVSLDVNEGEIVGLVGESGSGKSTLARAAIGLQKQSSGELFYAGQTLPMARTLEDRRKMQMIFQDPYSSLDPRMSVKQAIFELLDTHNILPKEKRLDRCKELLSLVKLPESLLDSRPYAMSGGQRQRVAIARALSLNPHFLIADEAVSALDVSVQASIINLLSDLRDSLKLSILFISHDLAIVRLLCDRVNVINLGEIVESSPTLPLFDNPQHAYTRQLISSVPKLDAIVRNTN</sequence>
<protein>
    <submittedName>
        <fullName evidence="6">Unannotated protein</fullName>
    </submittedName>
</protein>
<dbReference type="PANTHER" id="PTHR43776">
    <property type="entry name" value="TRANSPORT ATP-BINDING PROTEIN"/>
    <property type="match status" value="1"/>
</dbReference>
<dbReference type="AlphaFoldDB" id="A0A6J6KU87"/>
<dbReference type="Pfam" id="PF00005">
    <property type="entry name" value="ABC_tran"/>
    <property type="match status" value="1"/>
</dbReference>
<evidence type="ECO:0000256" key="3">
    <source>
        <dbReference type="ARBA" id="ARBA00022741"/>
    </source>
</evidence>
<dbReference type="PROSITE" id="PS50893">
    <property type="entry name" value="ABC_TRANSPORTER_2"/>
    <property type="match status" value="1"/>
</dbReference>
<dbReference type="InterPro" id="IPR003593">
    <property type="entry name" value="AAA+_ATPase"/>
</dbReference>
<dbReference type="PANTHER" id="PTHR43776:SF7">
    <property type="entry name" value="D,D-DIPEPTIDE TRANSPORT ATP-BINDING PROTEIN DDPF-RELATED"/>
    <property type="match status" value="1"/>
</dbReference>
<dbReference type="InterPro" id="IPR027417">
    <property type="entry name" value="P-loop_NTPase"/>
</dbReference>
<accession>A0A6J6KU87</accession>
<gene>
    <name evidence="6" type="ORF">UFOPK2265_00275</name>
</gene>
<dbReference type="GO" id="GO:0015833">
    <property type="term" value="P:peptide transport"/>
    <property type="evidence" value="ECO:0007669"/>
    <property type="project" value="InterPro"/>
</dbReference>